<dbReference type="AlphaFoldDB" id="A0A3R9KHC7"/>
<dbReference type="GO" id="GO:0005737">
    <property type="term" value="C:cytoplasm"/>
    <property type="evidence" value="ECO:0007669"/>
    <property type="project" value="TreeGrafter"/>
</dbReference>
<dbReference type="PANTHER" id="PTHR43792:SF8">
    <property type="entry name" value="[RIBOSOMAL PROTEIN US5]-ALANINE N-ACETYLTRANSFERASE"/>
    <property type="match status" value="1"/>
</dbReference>
<keyword evidence="6" id="KW-1185">Reference proteome</keyword>
<comment type="caution">
    <text evidence="5">The sequence shown here is derived from an EMBL/GenBank/DDBJ whole genome shotgun (WGS) entry which is preliminary data.</text>
</comment>
<dbReference type="Proteomes" id="UP000267081">
    <property type="component" value="Unassembled WGS sequence"/>
</dbReference>
<evidence type="ECO:0000313" key="5">
    <source>
        <dbReference type="EMBL" id="RSD13156.1"/>
    </source>
</evidence>
<evidence type="ECO:0000259" key="4">
    <source>
        <dbReference type="PROSITE" id="PS51186"/>
    </source>
</evidence>
<comment type="similarity">
    <text evidence="3">Belongs to the acetyltransferase family. RimJ subfamily.</text>
</comment>
<protein>
    <submittedName>
        <fullName evidence="5">N-acetyltransferase</fullName>
    </submittedName>
</protein>
<dbReference type="Gene3D" id="3.40.630.30">
    <property type="match status" value="1"/>
</dbReference>
<name>A0A3R9KHC7_9PSEU</name>
<dbReference type="InterPro" id="IPR051531">
    <property type="entry name" value="N-acetyltransferase"/>
</dbReference>
<dbReference type="GO" id="GO:0008999">
    <property type="term" value="F:protein-N-terminal-alanine acetyltransferase activity"/>
    <property type="evidence" value="ECO:0007669"/>
    <property type="project" value="TreeGrafter"/>
</dbReference>
<dbReference type="PROSITE" id="PS51186">
    <property type="entry name" value="GNAT"/>
    <property type="match status" value="1"/>
</dbReference>
<sequence>MNSVSGVSYPVESRHPGWPARLGPLRVPAGVVAIRPVRLRDAGEWSRIRLRDRAHLEMWEPTGVGPWPERNAFWSWPSQWAALRSLARRGQCLPFTITLDGRLAGQITVGNVIRASLRSAWIGYWVSSEVVRGGVATAAVALVTDHAFGPAGLHRLEATVRPENTASLRVLTKAGYRQEGLFERYLDVAGAWRDHYCFAVTREETGPGLVSRLVAAGRADHA</sequence>
<dbReference type="InterPro" id="IPR000182">
    <property type="entry name" value="GNAT_dom"/>
</dbReference>
<reference evidence="5 6" key="1">
    <citation type="submission" date="2018-12" db="EMBL/GenBank/DDBJ databases">
        <title>Amycolatopsis eburnea sp. nov. actinomycete associate with arbuscular mycorrhiza fungal spore.</title>
        <authorList>
            <person name="Lumyong S."/>
            <person name="Chaiya L."/>
        </authorList>
    </citation>
    <scope>NUCLEOTIDE SEQUENCE [LARGE SCALE GENOMIC DNA]</scope>
    <source>
        <strain evidence="5 6">GLM-1</strain>
    </source>
</reference>
<dbReference type="EMBL" id="RSEC01000058">
    <property type="protein sequence ID" value="RSD13156.1"/>
    <property type="molecule type" value="Genomic_DNA"/>
</dbReference>
<accession>A0A3R9KHC7</accession>
<dbReference type="RefSeq" id="WP_125312456.1">
    <property type="nucleotide sequence ID" value="NZ_RSEC01000058.1"/>
</dbReference>
<dbReference type="PANTHER" id="PTHR43792">
    <property type="entry name" value="GNAT FAMILY, PUTATIVE (AFU_ORTHOLOGUE AFUA_3G00765)-RELATED-RELATED"/>
    <property type="match status" value="1"/>
</dbReference>
<evidence type="ECO:0000256" key="2">
    <source>
        <dbReference type="ARBA" id="ARBA00023315"/>
    </source>
</evidence>
<organism evidence="5 6">
    <name type="scientific">Amycolatopsis eburnea</name>
    <dbReference type="NCBI Taxonomy" id="2267691"/>
    <lineage>
        <taxon>Bacteria</taxon>
        <taxon>Bacillati</taxon>
        <taxon>Actinomycetota</taxon>
        <taxon>Actinomycetes</taxon>
        <taxon>Pseudonocardiales</taxon>
        <taxon>Pseudonocardiaceae</taxon>
        <taxon>Amycolatopsis</taxon>
    </lineage>
</organism>
<feature type="domain" description="N-acetyltransferase" evidence="4">
    <location>
        <begin position="46"/>
        <end position="203"/>
    </location>
</feature>
<evidence type="ECO:0000256" key="1">
    <source>
        <dbReference type="ARBA" id="ARBA00022679"/>
    </source>
</evidence>
<dbReference type="SUPFAM" id="SSF55729">
    <property type="entry name" value="Acyl-CoA N-acyltransferases (Nat)"/>
    <property type="match status" value="1"/>
</dbReference>
<keyword evidence="2" id="KW-0012">Acyltransferase</keyword>
<evidence type="ECO:0000256" key="3">
    <source>
        <dbReference type="ARBA" id="ARBA00038502"/>
    </source>
</evidence>
<keyword evidence="1 5" id="KW-0808">Transferase</keyword>
<dbReference type="InterPro" id="IPR016181">
    <property type="entry name" value="Acyl_CoA_acyltransferase"/>
</dbReference>
<evidence type="ECO:0000313" key="6">
    <source>
        <dbReference type="Proteomes" id="UP000267081"/>
    </source>
</evidence>
<gene>
    <name evidence="5" type="ORF">EIY87_25685</name>
</gene>
<dbReference type="Pfam" id="PF13302">
    <property type="entry name" value="Acetyltransf_3"/>
    <property type="match status" value="1"/>
</dbReference>
<dbReference type="OrthoDB" id="5242221at2"/>
<proteinExistence type="inferred from homology"/>